<proteinExistence type="predicted"/>
<dbReference type="SMART" id="SM00220">
    <property type="entry name" value="S_TKc"/>
    <property type="match status" value="1"/>
</dbReference>
<dbReference type="PANTHER" id="PTHR24351">
    <property type="entry name" value="RIBOSOMAL PROTEIN S6 KINASE"/>
    <property type="match status" value="1"/>
</dbReference>
<dbReference type="PROSITE" id="PS50011">
    <property type="entry name" value="PROTEIN_KINASE_DOM"/>
    <property type="match status" value="1"/>
</dbReference>
<dbReference type="SUPFAM" id="SSF56112">
    <property type="entry name" value="Protein kinase-like (PK-like)"/>
    <property type="match status" value="1"/>
</dbReference>
<dbReference type="InterPro" id="IPR000719">
    <property type="entry name" value="Prot_kinase_dom"/>
</dbReference>
<dbReference type="RefSeq" id="WP_316000261.1">
    <property type="nucleotide sequence ID" value="NZ_JAWDJT010000034.1"/>
</dbReference>
<dbReference type="EMBL" id="JAWDJT010000034">
    <property type="protein sequence ID" value="MDU0372910.1"/>
    <property type="molecule type" value="Genomic_DNA"/>
</dbReference>
<feature type="non-terminal residue" evidence="7">
    <location>
        <position position="1"/>
    </location>
</feature>
<dbReference type="InterPro" id="IPR011009">
    <property type="entry name" value="Kinase-like_dom_sf"/>
</dbReference>
<keyword evidence="8" id="KW-1185">Reference proteome</keyword>
<evidence type="ECO:0000313" key="8">
    <source>
        <dbReference type="Proteomes" id="UP001250698"/>
    </source>
</evidence>
<evidence type="ECO:0000256" key="3">
    <source>
        <dbReference type="ARBA" id="ARBA00022741"/>
    </source>
</evidence>
<accession>A0ABU3TNF3</accession>
<keyword evidence="4" id="KW-0418">Kinase</keyword>
<keyword evidence="2" id="KW-0808">Transferase</keyword>
<name>A0ABU3TNF3_9BACT</name>
<evidence type="ECO:0000256" key="2">
    <source>
        <dbReference type="ARBA" id="ARBA00022679"/>
    </source>
</evidence>
<gene>
    <name evidence="7" type="ORF">ROI90_21075</name>
</gene>
<dbReference type="Pfam" id="PF00069">
    <property type="entry name" value="Pkinase"/>
    <property type="match status" value="1"/>
</dbReference>
<dbReference type="Proteomes" id="UP001250698">
    <property type="component" value="Unassembled WGS sequence"/>
</dbReference>
<feature type="domain" description="Protein kinase" evidence="6">
    <location>
        <begin position="1"/>
        <end position="190"/>
    </location>
</feature>
<dbReference type="Gene3D" id="1.10.510.10">
    <property type="entry name" value="Transferase(Phosphotransferase) domain 1"/>
    <property type="match status" value="1"/>
</dbReference>
<organism evidence="7 8">
    <name type="scientific">Hymenobacter endophyticus</name>
    <dbReference type="NCBI Taxonomy" id="3076335"/>
    <lineage>
        <taxon>Bacteria</taxon>
        <taxon>Pseudomonadati</taxon>
        <taxon>Bacteroidota</taxon>
        <taxon>Cytophagia</taxon>
        <taxon>Cytophagales</taxon>
        <taxon>Hymenobacteraceae</taxon>
        <taxon>Hymenobacter</taxon>
    </lineage>
</organism>
<reference evidence="7 8" key="1">
    <citation type="submission" date="2023-10" db="EMBL/GenBank/DDBJ databases">
        <title>Hymenobacter endophyticus sp. nov., an isolate from the leaf tissues of wheat.</title>
        <authorList>
            <person name="Dai Y."/>
        </authorList>
    </citation>
    <scope>NUCLEOTIDE SEQUENCE [LARGE SCALE GENOMIC DNA]</scope>
    <source>
        <strain evidence="7 8">ZK17L-C2</strain>
    </source>
</reference>
<comment type="caution">
    <text evidence="7">The sequence shown here is derived from an EMBL/GenBank/DDBJ whole genome shotgun (WGS) entry which is preliminary data.</text>
</comment>
<evidence type="ECO:0000259" key="6">
    <source>
        <dbReference type="PROSITE" id="PS50011"/>
    </source>
</evidence>
<keyword evidence="1" id="KW-0723">Serine/threonine-protein kinase</keyword>
<keyword evidence="5" id="KW-0067">ATP-binding</keyword>
<protein>
    <recommendedName>
        <fullName evidence="6">Protein kinase domain-containing protein</fullName>
    </recommendedName>
</protein>
<keyword evidence="3" id="KW-0547">Nucleotide-binding</keyword>
<evidence type="ECO:0000313" key="7">
    <source>
        <dbReference type="EMBL" id="MDU0372910.1"/>
    </source>
</evidence>
<evidence type="ECO:0000256" key="4">
    <source>
        <dbReference type="ARBA" id="ARBA00022777"/>
    </source>
</evidence>
<evidence type="ECO:0000256" key="1">
    <source>
        <dbReference type="ARBA" id="ARBA00022527"/>
    </source>
</evidence>
<sequence length="190" mass="21193">ILTPRKIDEFDVRGNYYLVCEYIEGGSLESLLDHGKMSIEDALDISIDIVHLVLKVHDAGFAWRDCKPANLLMDAQGKLYAIDFEGACYIDDRRESPWGSPGYLIPKVTDMELSDRWRFQDVYAVGATIHHSLTGRMPLSDASLPPVGKLRRGIPSVVRKLLGGVLSGNPKRMPNLRDLAAGLEEGRRMV</sequence>
<evidence type="ECO:0000256" key="5">
    <source>
        <dbReference type="ARBA" id="ARBA00022840"/>
    </source>
</evidence>